<dbReference type="SMART" id="SM00558">
    <property type="entry name" value="JmjC"/>
    <property type="match status" value="1"/>
</dbReference>
<keyword evidence="7" id="KW-0862">Zinc</keyword>
<comment type="cofactor">
    <cofactor evidence="1">
        <name>Fe(2+)</name>
        <dbReference type="ChEBI" id="CHEBI:29033"/>
    </cofactor>
</comment>
<accession>A0AAV0W6X1</accession>
<comment type="function">
    <text evidence="16">Probable histone demethylase that specifically demethylates 'Lys-9' and 'Lys-36' residues of histone H3, thereby playing a central role in histone code. Demethylation of Lys residue generates formaldehyde and succinate.</text>
</comment>
<dbReference type="Proteomes" id="UP001160148">
    <property type="component" value="Unassembled WGS sequence"/>
</dbReference>
<keyword evidence="6" id="KW-0863">Zinc-finger</keyword>
<evidence type="ECO:0000256" key="13">
    <source>
        <dbReference type="ARBA" id="ARBA00023163"/>
    </source>
</evidence>
<dbReference type="Gene3D" id="2.30.30.140">
    <property type="match status" value="1"/>
</dbReference>
<feature type="domain" description="JmjN" evidence="18">
    <location>
        <begin position="10"/>
        <end position="52"/>
    </location>
</feature>
<evidence type="ECO:0000259" key="18">
    <source>
        <dbReference type="PROSITE" id="PS51183"/>
    </source>
</evidence>
<comment type="subcellular location">
    <subcellularLocation>
        <location evidence="2">Nucleus</location>
    </subcellularLocation>
</comment>
<evidence type="ECO:0000256" key="5">
    <source>
        <dbReference type="ARBA" id="ARBA00022723"/>
    </source>
</evidence>
<proteinExistence type="inferred from homology"/>
<keyword evidence="14" id="KW-0539">Nucleus</keyword>
<dbReference type="Pfam" id="PF02373">
    <property type="entry name" value="JmjC"/>
    <property type="match status" value="1"/>
</dbReference>
<dbReference type="CDD" id="cd15571">
    <property type="entry name" value="ePHD"/>
    <property type="match status" value="1"/>
</dbReference>
<keyword evidence="9" id="KW-0223">Dioxygenase</keyword>
<dbReference type="AlphaFoldDB" id="A0AAV0W6X1"/>
<protein>
    <recommendedName>
        <fullName evidence="4">[histone H3]-trimethyl-L-lysine(9) demethylase</fullName>
        <ecNumber evidence="4">1.14.11.66</ecNumber>
    </recommendedName>
</protein>
<organism evidence="20 21">
    <name type="scientific">Macrosiphum euphorbiae</name>
    <name type="common">potato aphid</name>
    <dbReference type="NCBI Taxonomy" id="13131"/>
    <lineage>
        <taxon>Eukaryota</taxon>
        <taxon>Metazoa</taxon>
        <taxon>Ecdysozoa</taxon>
        <taxon>Arthropoda</taxon>
        <taxon>Hexapoda</taxon>
        <taxon>Insecta</taxon>
        <taxon>Pterygota</taxon>
        <taxon>Neoptera</taxon>
        <taxon>Paraneoptera</taxon>
        <taxon>Hemiptera</taxon>
        <taxon>Sternorrhyncha</taxon>
        <taxon>Aphidomorpha</taxon>
        <taxon>Aphidoidea</taxon>
        <taxon>Aphididae</taxon>
        <taxon>Macrosiphini</taxon>
        <taxon>Macrosiphum</taxon>
    </lineage>
</organism>
<dbReference type="GO" id="GO:0010468">
    <property type="term" value="P:regulation of gene expression"/>
    <property type="evidence" value="ECO:0007669"/>
    <property type="project" value="TreeGrafter"/>
</dbReference>
<keyword evidence="21" id="KW-1185">Reference proteome</keyword>
<dbReference type="Gene3D" id="3.10.330.70">
    <property type="match status" value="1"/>
</dbReference>
<feature type="region of interest" description="Disordered" evidence="17">
    <location>
        <begin position="403"/>
        <end position="424"/>
    </location>
</feature>
<evidence type="ECO:0000313" key="20">
    <source>
        <dbReference type="EMBL" id="CAI6351589.1"/>
    </source>
</evidence>
<evidence type="ECO:0000256" key="9">
    <source>
        <dbReference type="ARBA" id="ARBA00022964"/>
    </source>
</evidence>
<dbReference type="PANTHER" id="PTHR10694:SF129">
    <property type="entry name" value="LYSINE-SPECIFIC DEMETHYLASE 4B-RELATED"/>
    <property type="match status" value="1"/>
</dbReference>
<keyword evidence="8" id="KW-0156">Chromatin regulator</keyword>
<evidence type="ECO:0000256" key="16">
    <source>
        <dbReference type="ARBA" id="ARBA00053408"/>
    </source>
</evidence>
<dbReference type="GO" id="GO:0140684">
    <property type="term" value="F:histone H3K9me2/H3K9me3 demethylase activity"/>
    <property type="evidence" value="ECO:0007669"/>
    <property type="project" value="UniProtKB-EC"/>
</dbReference>
<dbReference type="PROSITE" id="PS51184">
    <property type="entry name" value="JMJC"/>
    <property type="match status" value="1"/>
</dbReference>
<evidence type="ECO:0000256" key="2">
    <source>
        <dbReference type="ARBA" id="ARBA00004123"/>
    </source>
</evidence>
<feature type="compositionally biased region" description="Basic residues" evidence="17">
    <location>
        <begin position="480"/>
        <end position="503"/>
    </location>
</feature>
<reference evidence="20 21" key="1">
    <citation type="submission" date="2023-01" db="EMBL/GenBank/DDBJ databases">
        <authorList>
            <person name="Whitehead M."/>
        </authorList>
    </citation>
    <scope>NUCLEOTIDE SEQUENCE [LARGE SCALE GENOMIC DNA]</scope>
</reference>
<dbReference type="SUPFAM" id="SSF51197">
    <property type="entry name" value="Clavaminate synthase-like"/>
    <property type="match status" value="1"/>
</dbReference>
<dbReference type="InterPro" id="IPR011011">
    <property type="entry name" value="Znf_FYVE_PHD"/>
</dbReference>
<dbReference type="GO" id="GO:0005634">
    <property type="term" value="C:nucleus"/>
    <property type="evidence" value="ECO:0007669"/>
    <property type="project" value="UniProtKB-SubCell"/>
</dbReference>
<evidence type="ECO:0000256" key="7">
    <source>
        <dbReference type="ARBA" id="ARBA00022833"/>
    </source>
</evidence>
<comment type="caution">
    <text evidence="20">The sequence shown here is derived from an EMBL/GenBank/DDBJ whole genome shotgun (WGS) entry which is preliminary data.</text>
</comment>
<dbReference type="InterPro" id="IPR003349">
    <property type="entry name" value="JmjN"/>
</dbReference>
<dbReference type="Gene3D" id="2.60.120.650">
    <property type="entry name" value="Cupin"/>
    <property type="match status" value="1"/>
</dbReference>
<dbReference type="Pfam" id="PF02375">
    <property type="entry name" value="JmjN"/>
    <property type="match status" value="1"/>
</dbReference>
<keyword evidence="12" id="KW-0805">Transcription regulation</keyword>
<dbReference type="PANTHER" id="PTHR10694">
    <property type="entry name" value="LYSINE-SPECIFIC DEMETHYLASE"/>
    <property type="match status" value="1"/>
</dbReference>
<sequence>MCSNKNAPRIMVFRPTWKEFQNFSSYIELMESQGAHKAGVAKVIPPPEWIPRKRSYYEDDIMNLKIPAPICQVVQGKQGLYQQLNIQKKPMTVGDYKLIAESDEYKTPNHFDYGDLERKYWKNIIYKSPMYGADVSGSITDKDVNVWNINKLGTILDYVNEDYGISIEGVNTAYLYFGMWKTSFAWHTEDMDLYSINYIHEGYPKTWYAIPPEHGRRLERLANGFFPTDASTCSAFLRHKMTVISPHMLKQYSIPFNKITQERGEFMITFPFGYHAGFNHGFNMAESTNFASPRWVEYGKRASQCHCRQDSVKISMDTFVKRIQPEKYELWLQGNDIGTHPEDPSRTLAAPLPSKCDILCNKNNTGIPKLYIEAGRKRHPVTHKFSDSELSNDTAIDNKCIDVSSSTSVQENEKEYEDEQLNDEQREVMEDIWLKADEMDVTEVSYNNGRSRLLKKNQSILEDIEFTSDSDYCDSSEKKSAKKRKSKKRETKKNSKSKKKKISKSTEKKIVPLDQTIDQTSSTTISLKESDNSIKKLITLSTIKSESFNSLNINKITEESRVNRYLNKTIKNSTVFNNTSNNDHLLSKKCDSVNNNAHSKLVIIKHVPPNNLEKPNSSLTSLNAHINTKYPPNYMSKVFMTPTLKIVDIKKSTQKFPTLEPIQIKDAEEYVIDGIPNNISDMINNCCSFEIEQLYNVFRSMDDPYCSLCMMFNRRHKLTFNLDWQTTATTFMHPKLPDLQKPSNALYKHALSGGEKVKADLIRCEKCYLTVHKLCYGINVDTSIHWLCDRCMKNKMLATCVYCPLKGGALKEFKFNAWAHVECHLLVHGSSPLTSNTFSTDFSTNQKCVICNLTCGSCFRCSEGNCNAWFHISCGIFAGFDYQIDRKNKHILIHCISHCHVPDKQPVIHLKQKVWARHSKHKRITECQIVNIGKAPTCIIKFYDDTISDVFSLNEIKNYGVEDPPAINTEVQLKSGEKGLFLGIYYRTVYTVLYNDGKTDFIHPEDIYSEDDQGMGRLNLQGKRGLKKYLKEKKLTWLQKFNNLSSILEVVSNL</sequence>
<dbReference type="GO" id="GO:0008270">
    <property type="term" value="F:zinc ion binding"/>
    <property type="evidence" value="ECO:0007669"/>
    <property type="project" value="UniProtKB-KW"/>
</dbReference>
<dbReference type="InterPro" id="IPR003347">
    <property type="entry name" value="JmjC_dom"/>
</dbReference>
<evidence type="ECO:0000256" key="4">
    <source>
        <dbReference type="ARBA" id="ARBA00012900"/>
    </source>
</evidence>
<comment type="catalytic activity">
    <reaction evidence="15">
        <text>N(6),N(6),N(6)-trimethyl-L-lysyl(9)-[histone H3] + 2 2-oxoglutarate + 2 O2 = N(6)-methyl-L-lysyl(9)-[histone H3] + 2 formaldehyde + 2 succinate + 2 CO2</text>
        <dbReference type="Rhea" id="RHEA:60200"/>
        <dbReference type="Rhea" id="RHEA-COMP:15538"/>
        <dbReference type="Rhea" id="RHEA-COMP:15542"/>
        <dbReference type="ChEBI" id="CHEBI:15379"/>
        <dbReference type="ChEBI" id="CHEBI:16526"/>
        <dbReference type="ChEBI" id="CHEBI:16810"/>
        <dbReference type="ChEBI" id="CHEBI:16842"/>
        <dbReference type="ChEBI" id="CHEBI:30031"/>
        <dbReference type="ChEBI" id="CHEBI:61929"/>
        <dbReference type="ChEBI" id="CHEBI:61961"/>
        <dbReference type="EC" id="1.14.11.66"/>
    </reaction>
</comment>
<dbReference type="InterPro" id="IPR013083">
    <property type="entry name" value="Znf_RING/FYVE/PHD"/>
</dbReference>
<evidence type="ECO:0000313" key="21">
    <source>
        <dbReference type="Proteomes" id="UP001160148"/>
    </source>
</evidence>
<dbReference type="EMBL" id="CARXXK010000001">
    <property type="protein sequence ID" value="CAI6351589.1"/>
    <property type="molecule type" value="Genomic_DNA"/>
</dbReference>
<keyword evidence="5" id="KW-0479">Metal-binding</keyword>
<evidence type="ECO:0000256" key="14">
    <source>
        <dbReference type="ARBA" id="ARBA00023242"/>
    </source>
</evidence>
<evidence type="ECO:0000256" key="8">
    <source>
        <dbReference type="ARBA" id="ARBA00022853"/>
    </source>
</evidence>
<keyword evidence="11" id="KW-0408">Iron</keyword>
<dbReference type="SMART" id="SM00545">
    <property type="entry name" value="JmjN"/>
    <property type="match status" value="1"/>
</dbReference>
<dbReference type="GO" id="GO:0000785">
    <property type="term" value="C:chromatin"/>
    <property type="evidence" value="ECO:0007669"/>
    <property type="project" value="TreeGrafter"/>
</dbReference>
<dbReference type="SMART" id="SM00249">
    <property type="entry name" value="PHD"/>
    <property type="match status" value="2"/>
</dbReference>
<dbReference type="Pfam" id="PF13832">
    <property type="entry name" value="zf-HC5HC2H_2"/>
    <property type="match status" value="1"/>
</dbReference>
<dbReference type="PROSITE" id="PS51183">
    <property type="entry name" value="JMJN"/>
    <property type="match status" value="1"/>
</dbReference>
<dbReference type="Pfam" id="PF13831">
    <property type="entry name" value="PHD_2"/>
    <property type="match status" value="1"/>
</dbReference>
<evidence type="ECO:0000256" key="17">
    <source>
        <dbReference type="SAM" id="MobiDB-lite"/>
    </source>
</evidence>
<dbReference type="SUPFAM" id="SSF57903">
    <property type="entry name" value="FYVE/PHD zinc finger"/>
    <property type="match status" value="1"/>
</dbReference>
<dbReference type="Gene3D" id="3.30.40.10">
    <property type="entry name" value="Zinc/RING finger domain, C3HC4 (zinc finger)"/>
    <property type="match status" value="2"/>
</dbReference>
<dbReference type="FunFam" id="2.60.120.650:FF:000048">
    <property type="entry name" value="Lysine-specific demethylase 4A"/>
    <property type="match status" value="1"/>
</dbReference>
<evidence type="ECO:0000256" key="12">
    <source>
        <dbReference type="ARBA" id="ARBA00023015"/>
    </source>
</evidence>
<evidence type="ECO:0000256" key="3">
    <source>
        <dbReference type="ARBA" id="ARBA00009711"/>
    </source>
</evidence>
<evidence type="ECO:0000256" key="15">
    <source>
        <dbReference type="ARBA" id="ARBA00049349"/>
    </source>
</evidence>
<evidence type="ECO:0000256" key="11">
    <source>
        <dbReference type="ARBA" id="ARBA00023004"/>
    </source>
</evidence>
<evidence type="ECO:0000256" key="6">
    <source>
        <dbReference type="ARBA" id="ARBA00022771"/>
    </source>
</evidence>
<dbReference type="EC" id="1.14.11.66" evidence="4"/>
<dbReference type="GO" id="GO:0048512">
    <property type="term" value="P:circadian behavior"/>
    <property type="evidence" value="ECO:0007669"/>
    <property type="project" value="UniProtKB-ARBA"/>
</dbReference>
<dbReference type="InterPro" id="IPR019787">
    <property type="entry name" value="Znf_PHD-finger"/>
</dbReference>
<dbReference type="InterPro" id="IPR001965">
    <property type="entry name" value="Znf_PHD"/>
</dbReference>
<feature type="region of interest" description="Disordered" evidence="17">
    <location>
        <begin position="470"/>
        <end position="507"/>
    </location>
</feature>
<gene>
    <name evidence="20" type="ORF">MEUPH1_LOCUS7919</name>
</gene>
<evidence type="ECO:0000259" key="19">
    <source>
        <dbReference type="PROSITE" id="PS51184"/>
    </source>
</evidence>
<comment type="similarity">
    <text evidence="3">Belongs to the JHDM3 histone demethylase family.</text>
</comment>
<feature type="domain" description="JmjC" evidence="19">
    <location>
        <begin position="141"/>
        <end position="307"/>
    </location>
</feature>
<evidence type="ECO:0000256" key="10">
    <source>
        <dbReference type="ARBA" id="ARBA00023002"/>
    </source>
</evidence>
<name>A0AAV0W6X1_9HEMI</name>
<keyword evidence="10" id="KW-0560">Oxidoreductase</keyword>
<keyword evidence="13" id="KW-0804">Transcription</keyword>
<dbReference type="GO" id="GO:0140681">
    <property type="term" value="F:histone H3K36me2/H3K36me3 demethylase activity"/>
    <property type="evidence" value="ECO:0007669"/>
    <property type="project" value="UniProtKB-ARBA"/>
</dbReference>
<evidence type="ECO:0000256" key="1">
    <source>
        <dbReference type="ARBA" id="ARBA00001954"/>
    </source>
</evidence>